<comment type="caution">
    <text evidence="8">The sequence shown here is derived from an EMBL/GenBank/DDBJ whole genome shotgun (WGS) entry which is preliminary data.</text>
</comment>
<dbReference type="GO" id="GO:0046982">
    <property type="term" value="F:protein heterodimerization activity"/>
    <property type="evidence" value="ECO:0007669"/>
    <property type="project" value="InterPro"/>
</dbReference>
<feature type="domain" description="Transcription initiation factor TFIID subunit 12" evidence="7">
    <location>
        <begin position="36"/>
        <end position="99"/>
    </location>
</feature>
<proteinExistence type="inferred from homology"/>
<evidence type="ECO:0000313" key="8">
    <source>
        <dbReference type="EMBL" id="TNV72072.1"/>
    </source>
</evidence>
<dbReference type="EMBL" id="RRYP01024456">
    <property type="protein sequence ID" value="TNV72072.1"/>
    <property type="molecule type" value="Genomic_DNA"/>
</dbReference>
<comment type="subcellular location">
    <subcellularLocation>
        <location evidence="1">Nucleus</location>
    </subcellularLocation>
</comment>
<keyword evidence="9" id="KW-1185">Reference proteome</keyword>
<keyword evidence="5" id="KW-0539">Nucleus</keyword>
<dbReference type="SUPFAM" id="SSF47113">
    <property type="entry name" value="Histone-fold"/>
    <property type="match status" value="1"/>
</dbReference>
<accession>A0A8J8NBY2</accession>
<organism evidence="8 9">
    <name type="scientific">Halteria grandinella</name>
    <dbReference type="NCBI Taxonomy" id="5974"/>
    <lineage>
        <taxon>Eukaryota</taxon>
        <taxon>Sar</taxon>
        <taxon>Alveolata</taxon>
        <taxon>Ciliophora</taxon>
        <taxon>Intramacronucleata</taxon>
        <taxon>Spirotrichea</taxon>
        <taxon>Stichotrichia</taxon>
        <taxon>Sporadotrichida</taxon>
        <taxon>Halteriidae</taxon>
        <taxon>Halteria</taxon>
    </lineage>
</organism>
<dbReference type="GO" id="GO:0005669">
    <property type="term" value="C:transcription factor TFIID complex"/>
    <property type="evidence" value="ECO:0007669"/>
    <property type="project" value="InterPro"/>
</dbReference>
<feature type="compositionally biased region" description="Low complexity" evidence="6">
    <location>
        <begin position="9"/>
        <end position="24"/>
    </location>
</feature>
<evidence type="ECO:0000259" key="7">
    <source>
        <dbReference type="Pfam" id="PF03847"/>
    </source>
</evidence>
<evidence type="ECO:0000256" key="5">
    <source>
        <dbReference type="ARBA" id="ARBA00023242"/>
    </source>
</evidence>
<reference evidence="8" key="1">
    <citation type="submission" date="2019-06" db="EMBL/GenBank/DDBJ databases">
        <authorList>
            <person name="Zheng W."/>
        </authorList>
    </citation>
    <scope>NUCLEOTIDE SEQUENCE</scope>
    <source>
        <strain evidence="8">QDHG01</strain>
    </source>
</reference>
<dbReference type="PANTHER" id="PTHR12264:SF21">
    <property type="entry name" value="TRANSCRIPTION INITIATION FACTOR TFIID SUBUNIT 12"/>
    <property type="match status" value="1"/>
</dbReference>
<protein>
    <recommendedName>
        <fullName evidence="7">Transcription initiation factor TFIID subunit 12 domain-containing protein</fullName>
    </recommendedName>
</protein>
<feature type="region of interest" description="Disordered" evidence="6">
    <location>
        <begin position="1"/>
        <end position="25"/>
    </location>
</feature>
<name>A0A8J8NBY2_HALGN</name>
<evidence type="ECO:0000256" key="4">
    <source>
        <dbReference type="ARBA" id="ARBA00023163"/>
    </source>
</evidence>
<dbReference type="GO" id="GO:0000124">
    <property type="term" value="C:SAGA complex"/>
    <property type="evidence" value="ECO:0007669"/>
    <property type="project" value="InterPro"/>
</dbReference>
<dbReference type="Gene3D" id="1.10.20.10">
    <property type="entry name" value="Histone, subunit A"/>
    <property type="match status" value="1"/>
</dbReference>
<evidence type="ECO:0000256" key="2">
    <source>
        <dbReference type="ARBA" id="ARBA00007530"/>
    </source>
</evidence>
<gene>
    <name evidence="8" type="ORF">FGO68_gene9473</name>
</gene>
<dbReference type="Proteomes" id="UP000785679">
    <property type="component" value="Unassembled WGS sequence"/>
</dbReference>
<dbReference type="InterPro" id="IPR009072">
    <property type="entry name" value="Histone-fold"/>
</dbReference>
<keyword evidence="3" id="KW-0805">Transcription regulation</keyword>
<dbReference type="InterPro" id="IPR003228">
    <property type="entry name" value="TFIID_TAF12_dom"/>
</dbReference>
<dbReference type="Pfam" id="PF03847">
    <property type="entry name" value="TFIID_20kDa"/>
    <property type="match status" value="1"/>
</dbReference>
<dbReference type="GO" id="GO:0017025">
    <property type="term" value="F:TBP-class protein binding"/>
    <property type="evidence" value="ECO:0007669"/>
    <property type="project" value="TreeGrafter"/>
</dbReference>
<dbReference type="PANTHER" id="PTHR12264">
    <property type="entry name" value="TRANSCRIPTION INITIATION FACTOR TFIID SUBUNIT 12"/>
    <property type="match status" value="1"/>
</dbReference>
<comment type="similarity">
    <text evidence="2">Belongs to the TAF12 family.</text>
</comment>
<dbReference type="AlphaFoldDB" id="A0A8J8NBY2"/>
<dbReference type="GO" id="GO:0051123">
    <property type="term" value="P:RNA polymerase II preinitiation complex assembly"/>
    <property type="evidence" value="ECO:0007669"/>
    <property type="project" value="TreeGrafter"/>
</dbReference>
<evidence type="ECO:0000313" key="9">
    <source>
        <dbReference type="Proteomes" id="UP000785679"/>
    </source>
</evidence>
<evidence type="ECO:0000256" key="3">
    <source>
        <dbReference type="ARBA" id="ARBA00023015"/>
    </source>
</evidence>
<dbReference type="OrthoDB" id="2193432at2759"/>
<dbReference type="InterPro" id="IPR037794">
    <property type="entry name" value="TAF12"/>
</dbReference>
<keyword evidence="4" id="KW-0804">Transcription</keyword>
<sequence>MVPQPPYPSSSLYPQPSSIQQSLPRNPSQLVDVIDIKNLTNRISSKDNLDPQVEKILALMADEFIRNTAEFACKLAKHRDSDTLEKDDVKFAIEKLYNIQVPTKPTQLDQSGIRTQQQINFPQASTNNYKANLALVRKANEQ</sequence>
<dbReference type="GO" id="GO:0003677">
    <property type="term" value="F:DNA binding"/>
    <property type="evidence" value="ECO:0007669"/>
    <property type="project" value="TreeGrafter"/>
</dbReference>
<evidence type="ECO:0000256" key="6">
    <source>
        <dbReference type="SAM" id="MobiDB-lite"/>
    </source>
</evidence>
<evidence type="ECO:0000256" key="1">
    <source>
        <dbReference type="ARBA" id="ARBA00004123"/>
    </source>
</evidence>
<dbReference type="CDD" id="cd07981">
    <property type="entry name" value="HFD_TAF12"/>
    <property type="match status" value="1"/>
</dbReference>